<feature type="domain" description="Protein kinase" evidence="10">
    <location>
        <begin position="17"/>
        <end position="277"/>
    </location>
</feature>
<dbReference type="GO" id="GO:0005524">
    <property type="term" value="F:ATP binding"/>
    <property type="evidence" value="ECO:0007669"/>
    <property type="project" value="UniProtKB-UniRule"/>
</dbReference>
<dbReference type="Gene3D" id="3.30.200.20">
    <property type="entry name" value="Phosphorylase Kinase, domain 1"/>
    <property type="match status" value="1"/>
</dbReference>
<dbReference type="InterPro" id="IPR000719">
    <property type="entry name" value="Prot_kinase_dom"/>
</dbReference>
<dbReference type="GO" id="GO:0004674">
    <property type="term" value="F:protein serine/threonine kinase activity"/>
    <property type="evidence" value="ECO:0007669"/>
    <property type="project" value="UniProtKB-KW"/>
</dbReference>
<proteinExistence type="predicted"/>
<dbReference type="FunFam" id="3.30.200.20:FF:000348">
    <property type="entry name" value="Serine/threonine protein kinase"/>
    <property type="match status" value="1"/>
</dbReference>
<dbReference type="InterPro" id="IPR017441">
    <property type="entry name" value="Protein_kinase_ATP_BS"/>
</dbReference>
<dbReference type="PROSITE" id="PS50011">
    <property type="entry name" value="PROTEIN_KINASE_DOM"/>
    <property type="match status" value="1"/>
</dbReference>
<feature type="binding site" evidence="7">
    <location>
        <position position="46"/>
    </location>
    <ligand>
        <name>ATP</name>
        <dbReference type="ChEBI" id="CHEBI:30616"/>
    </ligand>
</feature>
<dbReference type="Pfam" id="PF00069">
    <property type="entry name" value="Pkinase"/>
    <property type="match status" value="1"/>
</dbReference>
<evidence type="ECO:0000259" key="10">
    <source>
        <dbReference type="PROSITE" id="PS50011"/>
    </source>
</evidence>
<evidence type="ECO:0000256" key="6">
    <source>
        <dbReference type="ARBA" id="ARBA00022840"/>
    </source>
</evidence>
<keyword evidence="2 11" id="KW-0723">Serine/threonine-protein kinase</keyword>
<dbReference type="PANTHER" id="PTHR43289">
    <property type="entry name" value="MITOGEN-ACTIVATED PROTEIN KINASE KINASE KINASE 20-RELATED"/>
    <property type="match status" value="1"/>
</dbReference>
<evidence type="ECO:0000256" key="5">
    <source>
        <dbReference type="ARBA" id="ARBA00022777"/>
    </source>
</evidence>
<dbReference type="FunFam" id="1.10.510.10:FF:000021">
    <property type="entry name" value="Serine/threonine protein kinase"/>
    <property type="match status" value="1"/>
</dbReference>
<dbReference type="PROSITE" id="PS00108">
    <property type="entry name" value="PROTEIN_KINASE_ST"/>
    <property type="match status" value="1"/>
</dbReference>
<keyword evidence="9" id="KW-1133">Transmembrane helix</keyword>
<evidence type="ECO:0000256" key="8">
    <source>
        <dbReference type="SAM" id="MobiDB-lite"/>
    </source>
</evidence>
<dbReference type="Proteomes" id="UP000267164">
    <property type="component" value="Chromosome"/>
</dbReference>
<dbReference type="PROSITE" id="PS00107">
    <property type="entry name" value="PROTEIN_KINASE_ATP"/>
    <property type="match status" value="1"/>
</dbReference>
<keyword evidence="3" id="KW-0808">Transferase</keyword>
<dbReference type="KEGG" id="nyu:D7D52_30480"/>
<keyword evidence="12" id="KW-1185">Reference proteome</keyword>
<dbReference type="AlphaFoldDB" id="A0A386ZIR2"/>
<dbReference type="InterPro" id="IPR011009">
    <property type="entry name" value="Kinase-like_dom_sf"/>
</dbReference>
<dbReference type="OrthoDB" id="5169909at2"/>
<evidence type="ECO:0000313" key="11">
    <source>
        <dbReference type="EMBL" id="AYF77428.1"/>
    </source>
</evidence>
<dbReference type="SUPFAM" id="SSF56112">
    <property type="entry name" value="Protein kinase-like (PK-like)"/>
    <property type="match status" value="1"/>
</dbReference>
<dbReference type="EC" id="2.7.11.1" evidence="1"/>
<keyword evidence="5 11" id="KW-0418">Kinase</keyword>
<dbReference type="CDD" id="cd14014">
    <property type="entry name" value="STKc_PknB_like"/>
    <property type="match status" value="1"/>
</dbReference>
<evidence type="ECO:0000256" key="4">
    <source>
        <dbReference type="ARBA" id="ARBA00022741"/>
    </source>
</evidence>
<feature type="region of interest" description="Disordered" evidence="8">
    <location>
        <begin position="275"/>
        <end position="335"/>
    </location>
</feature>
<keyword evidence="9" id="KW-0472">Membrane</keyword>
<name>A0A386ZIR2_9NOCA</name>
<dbReference type="SMART" id="SM00220">
    <property type="entry name" value="S_TKc"/>
    <property type="match status" value="1"/>
</dbReference>
<feature type="transmembrane region" description="Helical" evidence="9">
    <location>
        <begin position="341"/>
        <end position="362"/>
    </location>
</feature>
<keyword evidence="9" id="KW-0812">Transmembrane</keyword>
<dbReference type="PANTHER" id="PTHR43289:SF6">
    <property type="entry name" value="SERINE_THREONINE-PROTEIN KINASE NEKL-3"/>
    <property type="match status" value="1"/>
</dbReference>
<keyword evidence="4 7" id="KW-0547">Nucleotide-binding</keyword>
<reference evidence="11 12" key="1">
    <citation type="submission" date="2018-09" db="EMBL/GenBank/DDBJ databases">
        <title>Nocardia yunnanensis sp. nov., an actinomycete isolated from a soil sample.</title>
        <authorList>
            <person name="Zhang J."/>
        </authorList>
    </citation>
    <scope>NUCLEOTIDE SEQUENCE [LARGE SCALE GENOMIC DNA]</scope>
    <source>
        <strain evidence="11 12">CFHS0054</strain>
    </source>
</reference>
<evidence type="ECO:0000313" key="12">
    <source>
        <dbReference type="Proteomes" id="UP000267164"/>
    </source>
</evidence>
<dbReference type="Gene3D" id="1.10.510.10">
    <property type="entry name" value="Transferase(Phosphotransferase) domain 1"/>
    <property type="match status" value="1"/>
</dbReference>
<gene>
    <name evidence="11" type="ORF">D7D52_30480</name>
</gene>
<evidence type="ECO:0000256" key="2">
    <source>
        <dbReference type="ARBA" id="ARBA00022527"/>
    </source>
</evidence>
<dbReference type="RefSeq" id="WP_120741886.1">
    <property type="nucleotide sequence ID" value="NZ_CP032568.1"/>
</dbReference>
<evidence type="ECO:0000256" key="1">
    <source>
        <dbReference type="ARBA" id="ARBA00012513"/>
    </source>
</evidence>
<keyword evidence="6 7" id="KW-0067">ATP-binding</keyword>
<evidence type="ECO:0000256" key="7">
    <source>
        <dbReference type="PROSITE-ProRule" id="PRU10141"/>
    </source>
</evidence>
<sequence>MDSPHHPLTVGSRFGPYRLDRLIGRGGMGEVYQAYDTIKDRTVAIKVLPERLAEDAVYRQRFQRESHAAARLREAHVIPIHDYGEIDGRLYIDMRLVDGDSLRSLLHRHGPGTPADAVAVVEQVAAALDAAHRDGLLHRDVKPDNILLTHEGFVYLVDFGIAQSVTDESLTQDGGAVGSYRYMAPERFAAGDIGPASDVYALTCVLFECLTGTRPFAGGNEAQIMGAHLFDPIPKPSLVRPTVPAAFDAVVARGMAKEPGQRYGTAGELAAAARAALPDRTGGRTSTNPPAPHPEMMETVTGTGRGNASDPGPGTGAEAVSGHPAEPGRRASRTRRRLRRLAAVAGVALLVAASLSFAGWAYRQHTTPGRPISDSLTLQPSDIEVLSIVSGTGYHRANCLRADSNTQGTSFILCDPNPAASAPAARFFRFRTAQAMHDYFTTTYLGGFGATSCPSDPAGKDGPLMAKGKEVGRKACYADRSLGKPAPGLVVTDEAEMVLSVYIFDNPELTALRDYWAKNNWGRLSSRENSGDPDVFTDDDRSLFKHLNDPYIARNCRHADPPLGPTAALVSCDNASDMPSVTFLGYHTTEMAKTVYQADIGQLSGHSCTGGGSKDEVWKRNGTPIGRYFCLTDTTGELPHQDLVAIYEDLHILVQLDGAPTDQPTTAPKTEGELDAWFQKNFTS</sequence>
<dbReference type="EMBL" id="CP032568">
    <property type="protein sequence ID" value="AYF77428.1"/>
    <property type="molecule type" value="Genomic_DNA"/>
</dbReference>
<dbReference type="InterPro" id="IPR008271">
    <property type="entry name" value="Ser/Thr_kinase_AS"/>
</dbReference>
<protein>
    <recommendedName>
        <fullName evidence="1">non-specific serine/threonine protein kinase</fullName>
        <ecNumber evidence="1">2.7.11.1</ecNumber>
    </recommendedName>
</protein>
<accession>A0A386ZIR2</accession>
<organism evidence="11 12">
    <name type="scientific">Nocardia yunnanensis</name>
    <dbReference type="NCBI Taxonomy" id="2382165"/>
    <lineage>
        <taxon>Bacteria</taxon>
        <taxon>Bacillati</taxon>
        <taxon>Actinomycetota</taxon>
        <taxon>Actinomycetes</taxon>
        <taxon>Mycobacteriales</taxon>
        <taxon>Nocardiaceae</taxon>
        <taxon>Nocardia</taxon>
    </lineage>
</organism>
<evidence type="ECO:0000256" key="3">
    <source>
        <dbReference type="ARBA" id="ARBA00022679"/>
    </source>
</evidence>
<evidence type="ECO:0000256" key="9">
    <source>
        <dbReference type="SAM" id="Phobius"/>
    </source>
</evidence>